<feature type="transmembrane region" description="Helical" evidence="10">
    <location>
        <begin position="275"/>
        <end position="298"/>
    </location>
</feature>
<accession>A0A0H2S8R2</accession>
<dbReference type="Proteomes" id="UP000053477">
    <property type="component" value="Unassembled WGS sequence"/>
</dbReference>
<dbReference type="PANTHER" id="PTHR28259">
    <property type="entry name" value="FLUORIDE EXPORT PROTEIN 1-RELATED"/>
    <property type="match status" value="1"/>
</dbReference>
<dbReference type="Pfam" id="PF02537">
    <property type="entry name" value="CRCB"/>
    <property type="match status" value="2"/>
</dbReference>
<feature type="transmembrane region" description="Helical" evidence="10">
    <location>
        <begin position="242"/>
        <end position="263"/>
    </location>
</feature>
<feature type="transmembrane region" description="Helical" evidence="10">
    <location>
        <begin position="125"/>
        <end position="150"/>
    </location>
</feature>
<evidence type="ECO:0000256" key="7">
    <source>
        <dbReference type="ARBA" id="ARBA00035120"/>
    </source>
</evidence>
<evidence type="ECO:0000256" key="4">
    <source>
        <dbReference type="ARBA" id="ARBA00022692"/>
    </source>
</evidence>
<dbReference type="FunCoup" id="A0A0H2S8R2">
    <property type="interactions" value="50"/>
</dbReference>
<feature type="transmembrane region" description="Helical" evidence="10">
    <location>
        <begin position="162"/>
        <end position="182"/>
    </location>
</feature>
<comment type="function">
    <text evidence="1">Fluoride channel required for the rapid expulsion of cytoplasmic fluoride.</text>
</comment>
<evidence type="ECO:0000256" key="5">
    <source>
        <dbReference type="ARBA" id="ARBA00022989"/>
    </source>
</evidence>
<dbReference type="PANTHER" id="PTHR28259:SF1">
    <property type="entry name" value="FLUORIDE EXPORT PROTEIN 1-RELATED"/>
    <property type="match status" value="1"/>
</dbReference>
<dbReference type="InterPro" id="IPR003691">
    <property type="entry name" value="FluC"/>
</dbReference>
<dbReference type="GO" id="GO:0005886">
    <property type="term" value="C:plasma membrane"/>
    <property type="evidence" value="ECO:0007669"/>
    <property type="project" value="UniProtKB-SubCell"/>
</dbReference>
<evidence type="ECO:0000313" key="12">
    <source>
        <dbReference type="Proteomes" id="UP000053477"/>
    </source>
</evidence>
<keyword evidence="4 10" id="KW-0812">Transmembrane</keyword>
<dbReference type="GO" id="GO:1903425">
    <property type="term" value="F:fluoride transmembrane transporter activity"/>
    <property type="evidence" value="ECO:0007669"/>
    <property type="project" value="TreeGrafter"/>
</dbReference>
<keyword evidence="12" id="KW-1185">Reference proteome</keyword>
<dbReference type="InParanoid" id="A0A0H2S8R2"/>
<keyword evidence="6 10" id="KW-0472">Membrane</keyword>
<dbReference type="AlphaFoldDB" id="A0A0H2S8R2"/>
<proteinExistence type="inferred from homology"/>
<sequence length="436" mass="47466">MPGDRSPTAPVDSYTRELGDVLNPSLDAQDVVREVSPVRSRRSRRSNSLVYSTHSVHSFPEPGLVRRPTSFIAEAVSPAEDESLRVTSASSLAAIDAPPSEEEIREGAYPEEESIDEKKPPQLPLAYAPFSIPVLASIAAPSVFGALARLGLLSITTYDGQSVFSLVWVQAAGCFIMGFTLGLKDQIGAFHGPLYTAITTGLCGSITTFSSWQLDVFLSWANPSHAHRDWFRDVIDGLSKTIVTIAIALSAVTLGLHLSRFVTHRFPHVRPAPNLFRYSFTLFSILAYFATFATYFALPADFRHQATAAILFSYPGTLCRYILAMTVTPRFSLFPLGTFLANTIGTALLGTFHILQRTPNLPSPSACSILQGLMDGFCGCFTTVSTFAVEVGALRARNAWLYVGLSWGVSQLLLLVILGSSWWHAGIDDNRVCSFS</sequence>
<evidence type="ECO:0000313" key="11">
    <source>
        <dbReference type="EMBL" id="KLO18033.1"/>
    </source>
</evidence>
<evidence type="ECO:0000256" key="1">
    <source>
        <dbReference type="ARBA" id="ARBA00002598"/>
    </source>
</evidence>
<evidence type="ECO:0000256" key="3">
    <source>
        <dbReference type="ARBA" id="ARBA00022475"/>
    </source>
</evidence>
<organism evidence="11 12">
    <name type="scientific">Schizopora paradoxa</name>
    <dbReference type="NCBI Taxonomy" id="27342"/>
    <lineage>
        <taxon>Eukaryota</taxon>
        <taxon>Fungi</taxon>
        <taxon>Dikarya</taxon>
        <taxon>Basidiomycota</taxon>
        <taxon>Agaricomycotina</taxon>
        <taxon>Agaricomycetes</taxon>
        <taxon>Hymenochaetales</taxon>
        <taxon>Schizoporaceae</taxon>
        <taxon>Schizopora</taxon>
    </lineage>
</organism>
<feature type="transmembrane region" description="Helical" evidence="10">
    <location>
        <begin position="335"/>
        <end position="356"/>
    </location>
</feature>
<reference evidence="11 12" key="1">
    <citation type="submission" date="2015-04" db="EMBL/GenBank/DDBJ databases">
        <title>Complete genome sequence of Schizopora paradoxa KUC8140, a cosmopolitan wood degrader in East Asia.</title>
        <authorList>
            <consortium name="DOE Joint Genome Institute"/>
            <person name="Min B."/>
            <person name="Park H."/>
            <person name="Jang Y."/>
            <person name="Kim J.-J."/>
            <person name="Kim K.H."/>
            <person name="Pangilinan J."/>
            <person name="Lipzen A."/>
            <person name="Riley R."/>
            <person name="Grigoriev I.V."/>
            <person name="Spatafora J.W."/>
            <person name="Choi I.-G."/>
        </authorList>
    </citation>
    <scope>NUCLEOTIDE SEQUENCE [LARGE SCALE GENOMIC DNA]</scope>
    <source>
        <strain evidence="11 12">KUC8140</strain>
    </source>
</reference>
<name>A0A0H2S8R2_9AGAM</name>
<evidence type="ECO:0000256" key="8">
    <source>
        <dbReference type="ARBA" id="ARBA00035585"/>
    </source>
</evidence>
<feature type="transmembrane region" description="Helical" evidence="10">
    <location>
        <begin position="194"/>
        <end position="214"/>
    </location>
</feature>
<feature type="transmembrane region" description="Helical" evidence="10">
    <location>
        <begin position="304"/>
        <end position="323"/>
    </location>
</feature>
<feature type="region of interest" description="Disordered" evidence="9">
    <location>
        <begin position="91"/>
        <end position="118"/>
    </location>
</feature>
<dbReference type="STRING" id="27342.A0A0H2S8R2"/>
<gene>
    <name evidence="11" type="ORF">SCHPADRAFT_900029</name>
</gene>
<evidence type="ECO:0000256" key="10">
    <source>
        <dbReference type="SAM" id="Phobius"/>
    </source>
</evidence>
<feature type="transmembrane region" description="Helical" evidence="10">
    <location>
        <begin position="401"/>
        <end position="423"/>
    </location>
</feature>
<keyword evidence="5 10" id="KW-1133">Transmembrane helix</keyword>
<evidence type="ECO:0000256" key="2">
    <source>
        <dbReference type="ARBA" id="ARBA00004651"/>
    </source>
</evidence>
<evidence type="ECO:0000256" key="6">
    <source>
        <dbReference type="ARBA" id="ARBA00023136"/>
    </source>
</evidence>
<protein>
    <submittedName>
        <fullName evidence="11">Uncharacterized protein</fullName>
    </submittedName>
</protein>
<keyword evidence="3" id="KW-1003">Cell membrane</keyword>
<feature type="region of interest" description="Disordered" evidence="9">
    <location>
        <begin position="1"/>
        <end position="56"/>
    </location>
</feature>
<feature type="compositionally biased region" description="Acidic residues" evidence="9">
    <location>
        <begin position="99"/>
        <end position="115"/>
    </location>
</feature>
<dbReference type="EMBL" id="KQ085898">
    <property type="protein sequence ID" value="KLO18033.1"/>
    <property type="molecule type" value="Genomic_DNA"/>
</dbReference>
<comment type="catalytic activity">
    <reaction evidence="8">
        <text>fluoride(in) = fluoride(out)</text>
        <dbReference type="Rhea" id="RHEA:76159"/>
        <dbReference type="ChEBI" id="CHEBI:17051"/>
    </reaction>
    <physiologicalReaction direction="left-to-right" evidence="8">
        <dbReference type="Rhea" id="RHEA:76160"/>
    </physiologicalReaction>
</comment>
<evidence type="ECO:0000256" key="9">
    <source>
        <dbReference type="SAM" id="MobiDB-lite"/>
    </source>
</evidence>
<comment type="subcellular location">
    <subcellularLocation>
        <location evidence="2">Cell membrane</location>
        <topology evidence="2">Multi-pass membrane protein</topology>
    </subcellularLocation>
</comment>
<dbReference type="OrthoDB" id="409792at2759"/>
<comment type="similarity">
    <text evidence="7">Belongs to the fluoride channel Fluc/FEX (TC 1.A.43) family.</text>
</comment>
<feature type="transmembrane region" description="Helical" evidence="10">
    <location>
        <begin position="368"/>
        <end position="389"/>
    </location>
</feature>